<organism evidence="1">
    <name type="scientific">uncultured Caudovirales phage</name>
    <dbReference type="NCBI Taxonomy" id="2100421"/>
    <lineage>
        <taxon>Viruses</taxon>
        <taxon>Duplodnaviria</taxon>
        <taxon>Heunggongvirae</taxon>
        <taxon>Uroviricota</taxon>
        <taxon>Caudoviricetes</taxon>
        <taxon>Peduoviridae</taxon>
        <taxon>Maltschvirus</taxon>
        <taxon>Maltschvirus maltsch</taxon>
    </lineage>
</organism>
<dbReference type="EMBL" id="LR796537">
    <property type="protein sequence ID" value="CAB4150150.1"/>
    <property type="molecule type" value="Genomic_DNA"/>
</dbReference>
<accession>A0A6J5MYU6</accession>
<name>A0A6J5MYU6_9CAUD</name>
<protein>
    <submittedName>
        <fullName evidence="1">Uncharacterized protein</fullName>
    </submittedName>
</protein>
<dbReference type="Gene3D" id="3.30.40.220">
    <property type="match status" value="1"/>
</dbReference>
<sequence length="173" mass="19377">MKSCSQCGKIKDLSQFYSLTGSDKKRSSCIQCHSEARRKTCVSCGLSFLPNGSHASRCSDCYPTHRQAQTLFYAAQHRAIKKGLIFDLDADWIAEQLKRPCPRTGVEFRLLEASSGYGDRGPFGPSLDKIDPHGGYTKNNVQVVCWWYNVAKQRFTDQEVINLCTMVVKTAAL</sequence>
<gene>
    <name evidence="1" type="ORF">UFOVP562_37</name>
</gene>
<proteinExistence type="predicted"/>
<evidence type="ECO:0000313" key="1">
    <source>
        <dbReference type="EMBL" id="CAB4150150.1"/>
    </source>
</evidence>
<reference evidence="1" key="1">
    <citation type="submission" date="2020-04" db="EMBL/GenBank/DDBJ databases">
        <authorList>
            <person name="Chiriac C."/>
            <person name="Salcher M."/>
            <person name="Ghai R."/>
            <person name="Kavagutti S V."/>
        </authorList>
    </citation>
    <scope>NUCLEOTIDE SEQUENCE</scope>
</reference>